<sequence length="493" mass="54881">MTKPVSVQQDIRLLDAKGVPWREIARRLGVSRETVKKYAQMEDCSPKPASRPARASGIDAYAQTVDAWLGADLRMPRKQRHTARRVYDRLVAEHGFEGSYSMVQRYVKRWREERRDEGDGFMELEWRPGTMQVDFGQARATLAGREVTVHCLVATFPHSNMRYVAAMPGENAECVCEGLLEIFEHIGLVPSLLVFDNATGAAHRVAWDKVSVVRVFQLFCEHHRVEARFCNPRSGWEKGSVENAVGFLRRNLMVPQPSAEGYRQSARWLLSRCDEFAGRAHYRLGRTVSDLFGEDRDAMAPLPRTRFDAVEWESRKADKEGVVAVDGHRYLAGPSWRGWRLEVGLRAFDVEIRTGDGRKVAGLPRAYGEASGTVRDPAAVLPALVRKTRAWGESPIRGDVPDALREALDGMDAAARRGAFRVLARASTESGFDAAVRAADHLASAGRPIDAASVDVMARRIAQGEAPVDTPVPDLSVYDKFNRPGREGNGDMA</sequence>
<proteinExistence type="inferred from homology"/>
<feature type="domain" description="HTH IS21-type" evidence="5">
    <location>
        <begin position="6"/>
        <end position="69"/>
    </location>
</feature>
<feature type="domain" description="Integrase catalytic" evidence="6">
    <location>
        <begin position="124"/>
        <end position="309"/>
    </location>
</feature>
<organism evidence="7 8">
    <name type="scientific">Bifidobacterium boum</name>
    <dbReference type="NCBI Taxonomy" id="78343"/>
    <lineage>
        <taxon>Bacteria</taxon>
        <taxon>Bacillati</taxon>
        <taxon>Actinomycetota</taxon>
        <taxon>Actinomycetes</taxon>
        <taxon>Bifidobacteriales</taxon>
        <taxon>Bifidobacteriaceae</taxon>
        <taxon>Bifidobacterium</taxon>
    </lineage>
</organism>
<keyword evidence="2" id="KW-0815">Transposition</keyword>
<dbReference type="Gene3D" id="1.10.10.60">
    <property type="entry name" value="Homeodomain-like"/>
    <property type="match status" value="1"/>
</dbReference>
<dbReference type="InterPro" id="IPR009057">
    <property type="entry name" value="Homeodomain-like_sf"/>
</dbReference>
<dbReference type="OrthoDB" id="2065409at2"/>
<dbReference type="EMBL" id="JGYQ01000001">
    <property type="protein sequence ID" value="KFI49440.1"/>
    <property type="molecule type" value="Genomic_DNA"/>
</dbReference>
<dbReference type="GO" id="GO:0015074">
    <property type="term" value="P:DNA integration"/>
    <property type="evidence" value="ECO:0007669"/>
    <property type="project" value="InterPro"/>
</dbReference>
<evidence type="ECO:0000256" key="3">
    <source>
        <dbReference type="ARBA" id="ARBA00023125"/>
    </source>
</evidence>
<dbReference type="PROSITE" id="PS50994">
    <property type="entry name" value="INTEGRASE"/>
    <property type="match status" value="1"/>
</dbReference>
<keyword evidence="8" id="KW-1185">Reference proteome</keyword>
<dbReference type="GO" id="GO:0003677">
    <property type="term" value="F:DNA binding"/>
    <property type="evidence" value="ECO:0007669"/>
    <property type="project" value="UniProtKB-KW"/>
</dbReference>
<comment type="similarity">
    <text evidence="1">Belongs to the transposase IS21/IS408/IS1162 family.</text>
</comment>
<dbReference type="PANTHER" id="PTHR35004">
    <property type="entry name" value="TRANSPOSASE RV3428C-RELATED"/>
    <property type="match status" value="1"/>
</dbReference>
<dbReference type="PROSITE" id="PS50531">
    <property type="entry name" value="HTH_IS21"/>
    <property type="match status" value="1"/>
</dbReference>
<accession>A0A086ZSE0</accession>
<dbReference type="AlphaFoldDB" id="A0A086ZSE0"/>
<evidence type="ECO:0000256" key="1">
    <source>
        <dbReference type="ARBA" id="ARBA00009277"/>
    </source>
</evidence>
<dbReference type="GO" id="GO:0032196">
    <property type="term" value="P:transposition"/>
    <property type="evidence" value="ECO:0007669"/>
    <property type="project" value="UniProtKB-KW"/>
</dbReference>
<dbReference type="InterPro" id="IPR036397">
    <property type="entry name" value="RNaseH_sf"/>
</dbReference>
<dbReference type="PANTHER" id="PTHR35004:SF7">
    <property type="entry name" value="INTEGRASE PROTEIN"/>
    <property type="match status" value="1"/>
</dbReference>
<dbReference type="InterPro" id="IPR017894">
    <property type="entry name" value="HTH_IS21_transposase_type"/>
</dbReference>
<dbReference type="RefSeq" id="WP_035142612.1">
    <property type="nucleotide sequence ID" value="NZ_JGYQ01000001.1"/>
</dbReference>
<dbReference type="GO" id="GO:0006310">
    <property type="term" value="P:DNA recombination"/>
    <property type="evidence" value="ECO:0007669"/>
    <property type="project" value="UniProtKB-KW"/>
</dbReference>
<dbReference type="GeneID" id="303203236"/>
<evidence type="ECO:0000259" key="6">
    <source>
        <dbReference type="PROSITE" id="PS50994"/>
    </source>
</evidence>
<evidence type="ECO:0000256" key="4">
    <source>
        <dbReference type="ARBA" id="ARBA00023172"/>
    </source>
</evidence>
<dbReference type="InterPro" id="IPR054353">
    <property type="entry name" value="IstA-like_C"/>
</dbReference>
<dbReference type="NCBIfam" id="NF033546">
    <property type="entry name" value="transpos_IS21"/>
    <property type="match status" value="1"/>
</dbReference>
<name>A0A086ZSE0_9BIFI</name>
<keyword evidence="4" id="KW-0233">DNA recombination</keyword>
<dbReference type="InterPro" id="IPR001584">
    <property type="entry name" value="Integrase_cat-core"/>
</dbReference>
<dbReference type="SUPFAM" id="SSF46689">
    <property type="entry name" value="Homeodomain-like"/>
    <property type="match status" value="1"/>
</dbReference>
<dbReference type="InterPro" id="IPR012337">
    <property type="entry name" value="RNaseH-like_sf"/>
</dbReference>
<evidence type="ECO:0000313" key="8">
    <source>
        <dbReference type="Proteomes" id="UP000029093"/>
    </source>
</evidence>
<dbReference type="Proteomes" id="UP000029093">
    <property type="component" value="Unassembled WGS sequence"/>
</dbReference>
<dbReference type="SUPFAM" id="SSF53098">
    <property type="entry name" value="Ribonuclease H-like"/>
    <property type="match status" value="1"/>
</dbReference>
<evidence type="ECO:0000313" key="7">
    <source>
        <dbReference type="EMBL" id="KFI49440.1"/>
    </source>
</evidence>
<comment type="caution">
    <text evidence="7">The sequence shown here is derived from an EMBL/GenBank/DDBJ whole genome shotgun (WGS) entry which is preliminary data.</text>
</comment>
<dbReference type="Pfam" id="PF22483">
    <property type="entry name" value="Mu-transpos_C_2"/>
    <property type="match status" value="1"/>
</dbReference>
<evidence type="ECO:0000259" key="5">
    <source>
        <dbReference type="PROSITE" id="PS50531"/>
    </source>
</evidence>
<dbReference type="Gene3D" id="3.30.420.10">
    <property type="entry name" value="Ribonuclease H-like superfamily/Ribonuclease H"/>
    <property type="match status" value="1"/>
</dbReference>
<protein>
    <submittedName>
        <fullName evidence="7">Transposase</fullName>
    </submittedName>
</protein>
<reference evidence="7 8" key="1">
    <citation type="submission" date="2014-03" db="EMBL/GenBank/DDBJ databases">
        <title>Genomics of Bifidobacteria.</title>
        <authorList>
            <person name="Ventura M."/>
            <person name="Milani C."/>
            <person name="Lugli G.A."/>
        </authorList>
    </citation>
    <scope>NUCLEOTIDE SEQUENCE [LARGE SCALE GENOMIC DNA]</scope>
    <source>
        <strain evidence="7 8">LMG 10736</strain>
    </source>
</reference>
<keyword evidence="3" id="KW-0238">DNA-binding</keyword>
<evidence type="ECO:0000256" key="2">
    <source>
        <dbReference type="ARBA" id="ARBA00022578"/>
    </source>
</evidence>
<gene>
    <name evidence="7" type="ORF">BBOU_0001</name>
</gene>